<dbReference type="InterPro" id="IPR036129">
    <property type="entry name" value="Glycerate_kinase_sf"/>
</dbReference>
<evidence type="ECO:0000256" key="2">
    <source>
        <dbReference type="ARBA" id="ARBA00022679"/>
    </source>
</evidence>
<reference evidence="5 6" key="1">
    <citation type="submission" date="2023-07" db="EMBL/GenBank/DDBJ databases">
        <title>The novel representative of Negativicutes class, Anaeroselena agilis gen. nov. sp. nov.</title>
        <authorList>
            <person name="Prokofeva M.I."/>
            <person name="Elcheninov A.G."/>
            <person name="Klyukina A."/>
            <person name="Kublanov I.V."/>
            <person name="Frolov E.N."/>
            <person name="Podosokorskaya O.A."/>
        </authorList>
    </citation>
    <scope>NUCLEOTIDE SEQUENCE [LARGE SCALE GENOMIC DNA]</scope>
    <source>
        <strain evidence="5 6">4137-cl</strain>
    </source>
</reference>
<dbReference type="PANTHER" id="PTHR21599:SF0">
    <property type="entry name" value="GLYCERATE KINASE"/>
    <property type="match status" value="1"/>
</dbReference>
<evidence type="ECO:0000256" key="4">
    <source>
        <dbReference type="PIRNR" id="PIRNR006078"/>
    </source>
</evidence>
<keyword evidence="2 4" id="KW-0808">Transferase</keyword>
<gene>
    <name evidence="5" type="ORF">Q4T40_20265</name>
</gene>
<sequence length="383" mass="38300">MRIVVAPDSFKGSLSAVAVARAMEAGILSVFPTAEVKKVPIADGGEGTVEALVLATGGRVVAEKVTGPLGDAVEAPWGLLGDGETAVIEMAAASGLTLVPKERRDPRTTTTYGTGQLMKAALDRGIRKLIVGIGGSATNDGGTGMARALGARFLDAEGRDIAEGGAALAKLASIDVTGLDPRLAETQIMVACDVDNPLCGPRGASAVYGPQKGATPEMIAELDAALANYATVAKAATGKDVAGSPGAGAAGGLGAGLMFFTAAALRPGVEIVLEATGFAAIVRDATLVITGEGNTDFQTAHGKAPVGVAKVAKLFGVPAVCLSGGLGKGCDAVLEQGIDGLMSVVPQPMSLEDCMCSAAELIETATARLCRLLKVGCAMEVRG</sequence>
<dbReference type="EMBL" id="JAUOZS010000001">
    <property type="protein sequence ID" value="MDT8903568.1"/>
    <property type="molecule type" value="Genomic_DNA"/>
</dbReference>
<keyword evidence="3 4" id="KW-0418">Kinase</keyword>
<evidence type="ECO:0000256" key="3">
    <source>
        <dbReference type="ARBA" id="ARBA00022777"/>
    </source>
</evidence>
<dbReference type="Gene3D" id="3.40.50.10350">
    <property type="entry name" value="Glycerate kinase, domain 1"/>
    <property type="match status" value="1"/>
</dbReference>
<proteinExistence type="inferred from homology"/>
<comment type="caution">
    <text evidence="5">The sequence shown here is derived from an EMBL/GenBank/DDBJ whole genome shotgun (WGS) entry which is preliminary data.</text>
</comment>
<keyword evidence="6" id="KW-1185">Reference proteome</keyword>
<dbReference type="Gene3D" id="3.90.1510.10">
    <property type="entry name" value="Glycerate kinase, domain 2"/>
    <property type="match status" value="1"/>
</dbReference>
<dbReference type="PIRSF" id="PIRSF006078">
    <property type="entry name" value="GlxK"/>
    <property type="match status" value="1"/>
</dbReference>
<dbReference type="EC" id="2.7.1.31" evidence="5"/>
<dbReference type="GO" id="GO:0008887">
    <property type="term" value="F:glycerate kinase activity"/>
    <property type="evidence" value="ECO:0007669"/>
    <property type="project" value="UniProtKB-EC"/>
</dbReference>
<evidence type="ECO:0000256" key="1">
    <source>
        <dbReference type="ARBA" id="ARBA00006284"/>
    </source>
</evidence>
<dbReference type="InterPro" id="IPR004381">
    <property type="entry name" value="Glycerate_kinase"/>
</dbReference>
<comment type="similarity">
    <text evidence="1 4">Belongs to the glycerate kinase type-1 family.</text>
</comment>
<dbReference type="RefSeq" id="WP_413782022.1">
    <property type="nucleotide sequence ID" value="NZ_JAUOZS010000001.1"/>
</dbReference>
<dbReference type="NCBIfam" id="TIGR00045">
    <property type="entry name" value="glycerate kinase"/>
    <property type="match status" value="1"/>
</dbReference>
<protein>
    <submittedName>
        <fullName evidence="5">Glycerate kinase</fullName>
        <ecNumber evidence="5">2.7.1.31</ecNumber>
    </submittedName>
</protein>
<evidence type="ECO:0000313" key="5">
    <source>
        <dbReference type="EMBL" id="MDT8903568.1"/>
    </source>
</evidence>
<evidence type="ECO:0000313" key="6">
    <source>
        <dbReference type="Proteomes" id="UP001254848"/>
    </source>
</evidence>
<accession>A0ABU3P3F5</accession>
<dbReference type="PANTHER" id="PTHR21599">
    <property type="entry name" value="GLYCERATE KINASE"/>
    <property type="match status" value="1"/>
</dbReference>
<dbReference type="Pfam" id="PF02595">
    <property type="entry name" value="Gly_kinase"/>
    <property type="match status" value="1"/>
</dbReference>
<dbReference type="InterPro" id="IPR018197">
    <property type="entry name" value="Glycerate_kinase_RE-like"/>
</dbReference>
<organism evidence="5 6">
    <name type="scientific">Anaeroselena agilis</name>
    <dbReference type="NCBI Taxonomy" id="3063788"/>
    <lineage>
        <taxon>Bacteria</taxon>
        <taxon>Bacillati</taxon>
        <taxon>Bacillota</taxon>
        <taxon>Negativicutes</taxon>
        <taxon>Acetonemataceae</taxon>
        <taxon>Anaeroselena</taxon>
    </lineage>
</organism>
<name>A0ABU3P3F5_9FIRM</name>
<dbReference type="InterPro" id="IPR018193">
    <property type="entry name" value="Glyc_kinase_flavodox-like_fold"/>
</dbReference>
<dbReference type="Proteomes" id="UP001254848">
    <property type="component" value="Unassembled WGS sequence"/>
</dbReference>
<dbReference type="SUPFAM" id="SSF110738">
    <property type="entry name" value="Glycerate kinase I"/>
    <property type="match status" value="1"/>
</dbReference>